<dbReference type="InterPro" id="IPR018962">
    <property type="entry name" value="DUF1995"/>
</dbReference>
<evidence type="ECO:0000313" key="3">
    <source>
        <dbReference type="EMBL" id="KAL3762266.1"/>
    </source>
</evidence>
<evidence type="ECO:0000313" key="4">
    <source>
        <dbReference type="Proteomes" id="UP001530315"/>
    </source>
</evidence>
<dbReference type="Pfam" id="PF09353">
    <property type="entry name" value="DUF1995"/>
    <property type="match status" value="1"/>
</dbReference>
<proteinExistence type="predicted"/>
<dbReference type="PANTHER" id="PTHR35509">
    <property type="entry name" value="DOMAIN PROTEIN, PUTATIVE (DUF1995)-RELATED"/>
    <property type="match status" value="1"/>
</dbReference>
<dbReference type="EMBL" id="JALLAZ020001832">
    <property type="protein sequence ID" value="KAL3762266.1"/>
    <property type="molecule type" value="Genomic_DNA"/>
</dbReference>
<dbReference type="PANTHER" id="PTHR35509:SF1">
    <property type="entry name" value="DOMAIN PROTEIN, PUTATIVE (DUF1995)-RELATED"/>
    <property type="match status" value="1"/>
</dbReference>
<dbReference type="InterPro" id="IPR053021">
    <property type="entry name" value="Chloroplast_ADK"/>
</dbReference>
<name>A0ABD3MHI9_9STRA</name>
<feature type="region of interest" description="Disordered" evidence="1">
    <location>
        <begin position="1"/>
        <end position="54"/>
    </location>
</feature>
<sequence>MMEETNDDDDDDGYGSFLDEDGAVVAIDDDDDDDDDEGEGGSVEPRVDEEERRRMAEREVELLGIIANEGKSAVEDDAWTGPKVRVYFPDEGSAALARRDWTSTVPRGRIRRAAACRHRTYRTTPRILFCCPARANRDVERILYEMESYRGDGLLMSIMLNPLLVDMGVTGFGMAGRRLRERLIDKSRAAYYLRTCRGALTRAWPRLFTVWKEDESAEGGTP</sequence>
<accession>A0ABD3MHI9</accession>
<feature type="compositionally biased region" description="Basic and acidic residues" evidence="1">
    <location>
        <begin position="45"/>
        <end position="54"/>
    </location>
</feature>
<feature type="domain" description="DUF1995" evidence="2">
    <location>
        <begin position="75"/>
        <end position="216"/>
    </location>
</feature>
<dbReference type="Proteomes" id="UP001530315">
    <property type="component" value="Unassembled WGS sequence"/>
</dbReference>
<dbReference type="AlphaFoldDB" id="A0ABD3MHI9"/>
<gene>
    <name evidence="3" type="ORF">ACHAW5_006375</name>
</gene>
<organism evidence="3 4">
    <name type="scientific">Stephanodiscus triporus</name>
    <dbReference type="NCBI Taxonomy" id="2934178"/>
    <lineage>
        <taxon>Eukaryota</taxon>
        <taxon>Sar</taxon>
        <taxon>Stramenopiles</taxon>
        <taxon>Ochrophyta</taxon>
        <taxon>Bacillariophyta</taxon>
        <taxon>Coscinodiscophyceae</taxon>
        <taxon>Thalassiosirophycidae</taxon>
        <taxon>Stephanodiscales</taxon>
        <taxon>Stephanodiscaceae</taxon>
        <taxon>Stephanodiscus</taxon>
    </lineage>
</organism>
<evidence type="ECO:0000259" key="2">
    <source>
        <dbReference type="Pfam" id="PF09353"/>
    </source>
</evidence>
<evidence type="ECO:0000256" key="1">
    <source>
        <dbReference type="SAM" id="MobiDB-lite"/>
    </source>
</evidence>
<protein>
    <recommendedName>
        <fullName evidence="2">DUF1995 domain-containing protein</fullName>
    </recommendedName>
</protein>
<feature type="compositionally biased region" description="Acidic residues" evidence="1">
    <location>
        <begin position="1"/>
        <end position="39"/>
    </location>
</feature>
<comment type="caution">
    <text evidence="3">The sequence shown here is derived from an EMBL/GenBank/DDBJ whole genome shotgun (WGS) entry which is preliminary data.</text>
</comment>
<reference evidence="3 4" key="1">
    <citation type="submission" date="2024-10" db="EMBL/GenBank/DDBJ databases">
        <title>Updated reference genomes for cyclostephanoid diatoms.</title>
        <authorList>
            <person name="Roberts W.R."/>
            <person name="Alverson A.J."/>
        </authorList>
    </citation>
    <scope>NUCLEOTIDE SEQUENCE [LARGE SCALE GENOMIC DNA]</scope>
    <source>
        <strain evidence="3 4">AJA276-08</strain>
    </source>
</reference>
<keyword evidence="4" id="KW-1185">Reference proteome</keyword>